<comment type="caution">
    <text evidence="2">The sequence shown here is derived from an EMBL/GenBank/DDBJ whole genome shotgun (WGS) entry which is preliminary data.</text>
</comment>
<reference evidence="2 3" key="1">
    <citation type="submission" date="2024-10" db="EMBL/GenBank/DDBJ databases">
        <title>Updated reference genomes for cyclostephanoid diatoms.</title>
        <authorList>
            <person name="Roberts W.R."/>
            <person name="Alverson A.J."/>
        </authorList>
    </citation>
    <scope>NUCLEOTIDE SEQUENCE [LARGE SCALE GENOMIC DNA]</scope>
    <source>
        <strain evidence="2 3">AJA228-03</strain>
    </source>
</reference>
<dbReference type="EMBL" id="JALLPB020000094">
    <property type="protein sequence ID" value="KAL3817718.1"/>
    <property type="molecule type" value="Genomic_DNA"/>
</dbReference>
<evidence type="ECO:0000313" key="2">
    <source>
        <dbReference type="EMBL" id="KAL3817718.1"/>
    </source>
</evidence>
<protein>
    <submittedName>
        <fullName evidence="2">Uncharacterized protein</fullName>
    </submittedName>
</protein>
<name>A0ABD3RZQ1_9STRA</name>
<keyword evidence="3" id="KW-1185">Reference proteome</keyword>
<dbReference type="AlphaFoldDB" id="A0ABD3RZQ1"/>
<sequence>MTARARKGGENQKKNKKNTMENNIIGPDRRRKRRTTNAPSPSRTLTLVLSACLVLSLLLTISIEEEEEDASSSRRRFDGDSPSSHRAADDVQWNRRLLGKDGGGDVENSWKKQLRERRRRQRQLSRATHTTQRTDGSSRGMAEAAAEEDDADLGRVGGGSGTRRMAIIPRYADKHHFEECVGKTIEQCQVLVDKYVKDHPLQFDGRSTLWLDVRKIRELTDDSYYKVVLRTDIQGTRVMGLFDDGMVYYPWKWRVNGADVAVGPWNCKEAGIFLSPSDCCSKIQNDVTQMDDAGHYLACFVEEPVGGPNNPERDDRAIVVTDSSGRVARAPVAH</sequence>
<dbReference type="Proteomes" id="UP001530377">
    <property type="component" value="Unassembled WGS sequence"/>
</dbReference>
<gene>
    <name evidence="2" type="ORF">ACHAXA_002478</name>
</gene>
<evidence type="ECO:0000256" key="1">
    <source>
        <dbReference type="SAM" id="MobiDB-lite"/>
    </source>
</evidence>
<organism evidence="2 3">
    <name type="scientific">Cyclostephanos tholiformis</name>
    <dbReference type="NCBI Taxonomy" id="382380"/>
    <lineage>
        <taxon>Eukaryota</taxon>
        <taxon>Sar</taxon>
        <taxon>Stramenopiles</taxon>
        <taxon>Ochrophyta</taxon>
        <taxon>Bacillariophyta</taxon>
        <taxon>Coscinodiscophyceae</taxon>
        <taxon>Thalassiosirophycidae</taxon>
        <taxon>Stephanodiscales</taxon>
        <taxon>Stephanodiscaceae</taxon>
        <taxon>Cyclostephanos</taxon>
    </lineage>
</organism>
<feature type="region of interest" description="Disordered" evidence="1">
    <location>
        <begin position="1"/>
        <end position="41"/>
    </location>
</feature>
<feature type="compositionally biased region" description="Basic residues" evidence="1">
    <location>
        <begin position="112"/>
        <end position="123"/>
    </location>
</feature>
<feature type="region of interest" description="Disordered" evidence="1">
    <location>
        <begin position="68"/>
        <end position="159"/>
    </location>
</feature>
<feature type="compositionally biased region" description="Polar residues" evidence="1">
    <location>
        <begin position="127"/>
        <end position="137"/>
    </location>
</feature>
<evidence type="ECO:0000313" key="3">
    <source>
        <dbReference type="Proteomes" id="UP001530377"/>
    </source>
</evidence>
<proteinExistence type="predicted"/>
<accession>A0ABD3RZQ1</accession>
<feature type="compositionally biased region" description="Basic and acidic residues" evidence="1">
    <location>
        <begin position="86"/>
        <end position="103"/>
    </location>
</feature>